<accession>A0A345P9H2</accession>
<dbReference type="EMBL" id="CP031222">
    <property type="protein sequence ID" value="AXI03931.1"/>
    <property type="molecule type" value="Genomic_DNA"/>
</dbReference>
<dbReference type="RefSeq" id="WP_114900039.1">
    <property type="nucleotide sequence ID" value="NZ_CP031222.1"/>
</dbReference>
<dbReference type="AlphaFoldDB" id="A0A345P9H2"/>
<protein>
    <submittedName>
        <fullName evidence="1">Uncharacterized protein</fullName>
    </submittedName>
</protein>
<gene>
    <name evidence="1" type="ORF">HYN46_14445</name>
</gene>
<sequence>MSIIVSMAVAAASYYVFYKWYESRNKDQDIRDIKTFVRIESMSPPSGSTIHVAEKINITLRYECSAPRSQTFALWVQGCDEDVPCNYASTDRAMSIPFGFKSGKGKVTRWISPTTPGTLKNLIVVVETDDNQPLYECEIPVNYTVLPNPKLAHLQGDGRASRITGIAFAPSYTREVPVNGTITVTLDYDIESQKGLHAYVTPETDLVVPGRYEPSSGLLKGRGTIKREFSLGGPCRVEAVRVALYNIAEELVVEEYFEVDYRVMG</sequence>
<dbReference type="KEGG" id="mbah:HYN46_14445"/>
<name>A0A345P9H2_9GAMM</name>
<evidence type="ECO:0000313" key="2">
    <source>
        <dbReference type="Proteomes" id="UP000253940"/>
    </source>
</evidence>
<reference evidence="1 2" key="1">
    <citation type="submission" date="2018-07" db="EMBL/GenBank/DDBJ databases">
        <title>Genome sequencing of Moraxellaceae gen. HYN0046.</title>
        <authorList>
            <person name="Kim M."/>
            <person name="Yi H."/>
        </authorList>
    </citation>
    <scope>NUCLEOTIDE SEQUENCE [LARGE SCALE GENOMIC DNA]</scope>
    <source>
        <strain evidence="1 2">HYN0046</strain>
    </source>
</reference>
<evidence type="ECO:0000313" key="1">
    <source>
        <dbReference type="EMBL" id="AXI03931.1"/>
    </source>
</evidence>
<organism evidence="1 2">
    <name type="scientific">Aquirhabdus parva</name>
    <dbReference type="NCBI Taxonomy" id="2283318"/>
    <lineage>
        <taxon>Bacteria</taxon>
        <taxon>Pseudomonadati</taxon>
        <taxon>Pseudomonadota</taxon>
        <taxon>Gammaproteobacteria</taxon>
        <taxon>Moraxellales</taxon>
        <taxon>Moraxellaceae</taxon>
        <taxon>Aquirhabdus</taxon>
    </lineage>
</organism>
<keyword evidence="2" id="KW-1185">Reference proteome</keyword>
<proteinExistence type="predicted"/>
<dbReference type="Proteomes" id="UP000253940">
    <property type="component" value="Chromosome"/>
</dbReference>